<reference evidence="5 6" key="1">
    <citation type="submission" date="2020-10" db="EMBL/GenBank/DDBJ databases">
        <title>Draft genome of Ramlibacter aquaticus LMG 30558.</title>
        <authorList>
            <person name="Props R."/>
        </authorList>
    </citation>
    <scope>NUCLEOTIDE SEQUENCE [LARGE SCALE GENOMIC DNA]</scope>
    <source>
        <strain evidence="5 6">LMG 30558</strain>
    </source>
</reference>
<evidence type="ECO:0000256" key="1">
    <source>
        <dbReference type="ARBA" id="ARBA00004496"/>
    </source>
</evidence>
<sequence>MEAAKSSANDRGRECLTFRLGREEYAIEILRVQEIRQYEEPNRIPEAPAHVAGVLNLRGVIVPILDLRRKFRLKTADITASTVTIVLALSRGVVGAVVDSVSDVVNLPADAIRPAPEFEGVSQEHITGIGVLGEGAGKRMLILLDVERLLGADSLNLSTQLTAQLQAAA</sequence>
<dbReference type="Pfam" id="PF01584">
    <property type="entry name" value="CheW"/>
    <property type="match status" value="1"/>
</dbReference>
<evidence type="ECO:0000256" key="2">
    <source>
        <dbReference type="ARBA" id="ARBA00021483"/>
    </source>
</evidence>
<dbReference type="SUPFAM" id="SSF50341">
    <property type="entry name" value="CheW-like"/>
    <property type="match status" value="1"/>
</dbReference>
<dbReference type="InterPro" id="IPR002545">
    <property type="entry name" value="CheW-lke_dom"/>
</dbReference>
<name>A0ABR9SFD8_9BURK</name>
<dbReference type="SMART" id="SM00260">
    <property type="entry name" value="CheW"/>
    <property type="match status" value="1"/>
</dbReference>
<comment type="caution">
    <text evidence="5">The sequence shown here is derived from an EMBL/GenBank/DDBJ whole genome shotgun (WGS) entry which is preliminary data.</text>
</comment>
<dbReference type="Proteomes" id="UP000715965">
    <property type="component" value="Unassembled WGS sequence"/>
</dbReference>
<feature type="domain" description="CheW-like" evidence="4">
    <location>
        <begin position="12"/>
        <end position="155"/>
    </location>
</feature>
<accession>A0ABR9SFD8</accession>
<dbReference type="PROSITE" id="PS50851">
    <property type="entry name" value="CHEW"/>
    <property type="match status" value="1"/>
</dbReference>
<dbReference type="PANTHER" id="PTHR22617:SF45">
    <property type="entry name" value="CHEMOTAXIS PROTEIN CHEW"/>
    <property type="match status" value="1"/>
</dbReference>
<dbReference type="PANTHER" id="PTHR22617">
    <property type="entry name" value="CHEMOTAXIS SENSOR HISTIDINE KINASE-RELATED"/>
    <property type="match status" value="1"/>
</dbReference>
<dbReference type="InterPro" id="IPR039315">
    <property type="entry name" value="CheW"/>
</dbReference>
<dbReference type="Gene3D" id="2.40.50.180">
    <property type="entry name" value="CheA-289, Domain 4"/>
    <property type="match status" value="1"/>
</dbReference>
<evidence type="ECO:0000256" key="3">
    <source>
        <dbReference type="ARBA" id="ARBA00022490"/>
    </source>
</evidence>
<evidence type="ECO:0000313" key="5">
    <source>
        <dbReference type="EMBL" id="MBE7941066.1"/>
    </source>
</evidence>
<dbReference type="Gene3D" id="2.30.30.40">
    <property type="entry name" value="SH3 Domains"/>
    <property type="match status" value="1"/>
</dbReference>
<keyword evidence="6" id="KW-1185">Reference proteome</keyword>
<keyword evidence="3" id="KW-0963">Cytoplasm</keyword>
<dbReference type="EMBL" id="JADDOJ010000038">
    <property type="protein sequence ID" value="MBE7941066.1"/>
    <property type="molecule type" value="Genomic_DNA"/>
</dbReference>
<evidence type="ECO:0000313" key="6">
    <source>
        <dbReference type="Proteomes" id="UP000715965"/>
    </source>
</evidence>
<protein>
    <recommendedName>
        <fullName evidence="2">Chemotaxis protein CheW</fullName>
    </recommendedName>
</protein>
<organism evidence="5 6">
    <name type="scientific">Ramlibacter aquaticus</name>
    <dbReference type="NCBI Taxonomy" id="2780094"/>
    <lineage>
        <taxon>Bacteria</taxon>
        <taxon>Pseudomonadati</taxon>
        <taxon>Pseudomonadota</taxon>
        <taxon>Betaproteobacteria</taxon>
        <taxon>Burkholderiales</taxon>
        <taxon>Comamonadaceae</taxon>
        <taxon>Ramlibacter</taxon>
    </lineage>
</organism>
<proteinExistence type="predicted"/>
<evidence type="ECO:0000259" key="4">
    <source>
        <dbReference type="PROSITE" id="PS50851"/>
    </source>
</evidence>
<comment type="subcellular location">
    <subcellularLocation>
        <location evidence="1">Cytoplasm</location>
    </subcellularLocation>
</comment>
<gene>
    <name evidence="5" type="ORF">IM725_10845</name>
</gene>
<dbReference type="InterPro" id="IPR036061">
    <property type="entry name" value="CheW-like_dom_sf"/>
</dbReference>